<evidence type="ECO:0000256" key="11">
    <source>
        <dbReference type="ARBA" id="ARBA00023065"/>
    </source>
</evidence>
<evidence type="ECO:0000256" key="13">
    <source>
        <dbReference type="ARBA" id="ARBA00031116"/>
    </source>
</evidence>
<keyword evidence="12 15" id="KW-0472">Membrane</keyword>
<dbReference type="GO" id="GO:0005789">
    <property type="term" value="C:endoplasmic reticulum membrane"/>
    <property type="evidence" value="ECO:0007669"/>
    <property type="project" value="UniProtKB-SubCell"/>
</dbReference>
<dbReference type="AlphaFoldDB" id="A0A0F4ZC33"/>
<feature type="region of interest" description="Disordered" evidence="14">
    <location>
        <begin position="137"/>
        <end position="180"/>
    </location>
</feature>
<evidence type="ECO:0000256" key="1">
    <source>
        <dbReference type="ARBA" id="ARBA00004115"/>
    </source>
</evidence>
<evidence type="ECO:0000313" key="16">
    <source>
        <dbReference type="EMBL" id="KKA28097.1"/>
    </source>
</evidence>
<keyword evidence="8" id="KW-0256">Endoplasmic reticulum</keyword>
<protein>
    <recommendedName>
        <fullName evidence="3">Store-operated calcium entry-associated regulatory factor</fullName>
    </recommendedName>
    <alternativeName>
        <fullName evidence="13">Transmembrane protein 66</fullName>
    </alternativeName>
</protein>
<dbReference type="PANTHER" id="PTHR15929">
    <property type="entry name" value="STORE-OPERATED CALCIUM ENTRY-ASSOCIATED REGULATORY FACTOR"/>
    <property type="match status" value="1"/>
</dbReference>
<comment type="caution">
    <text evidence="16">The sequence shown here is derived from an EMBL/GenBank/DDBJ whole genome shotgun (WGS) entry which is preliminary data.</text>
</comment>
<evidence type="ECO:0000256" key="3">
    <source>
        <dbReference type="ARBA" id="ARBA00016584"/>
    </source>
</evidence>
<keyword evidence="4" id="KW-0813">Transport</keyword>
<evidence type="ECO:0000256" key="5">
    <source>
        <dbReference type="ARBA" id="ARBA00022568"/>
    </source>
</evidence>
<evidence type="ECO:0000256" key="6">
    <source>
        <dbReference type="ARBA" id="ARBA00022692"/>
    </source>
</evidence>
<dbReference type="GO" id="GO:0006816">
    <property type="term" value="P:calcium ion transport"/>
    <property type="evidence" value="ECO:0007669"/>
    <property type="project" value="UniProtKB-KW"/>
</dbReference>
<evidence type="ECO:0000256" key="8">
    <source>
        <dbReference type="ARBA" id="ARBA00022824"/>
    </source>
</evidence>
<dbReference type="EMBL" id="LAEV01001420">
    <property type="protein sequence ID" value="KKA28097.1"/>
    <property type="molecule type" value="Genomic_DNA"/>
</dbReference>
<organism evidence="16 17">
    <name type="scientific">Thielaviopsis punctulata</name>
    <dbReference type="NCBI Taxonomy" id="72032"/>
    <lineage>
        <taxon>Eukaryota</taxon>
        <taxon>Fungi</taxon>
        <taxon>Dikarya</taxon>
        <taxon>Ascomycota</taxon>
        <taxon>Pezizomycotina</taxon>
        <taxon>Sordariomycetes</taxon>
        <taxon>Hypocreomycetidae</taxon>
        <taxon>Microascales</taxon>
        <taxon>Ceratocystidaceae</taxon>
        <taxon>Thielaviopsis</taxon>
    </lineage>
</organism>
<keyword evidence="9" id="KW-0106">Calcium</keyword>
<evidence type="ECO:0000256" key="14">
    <source>
        <dbReference type="SAM" id="MobiDB-lite"/>
    </source>
</evidence>
<evidence type="ECO:0000256" key="4">
    <source>
        <dbReference type="ARBA" id="ARBA00022448"/>
    </source>
</evidence>
<accession>A0A0F4ZC33</accession>
<feature type="transmembrane region" description="Helical" evidence="15">
    <location>
        <begin position="109"/>
        <end position="126"/>
    </location>
</feature>
<evidence type="ECO:0000256" key="15">
    <source>
        <dbReference type="SAM" id="Phobius"/>
    </source>
</evidence>
<keyword evidence="6 15" id="KW-0812">Transmembrane</keyword>
<dbReference type="OrthoDB" id="20303at2759"/>
<dbReference type="InterPro" id="IPR009567">
    <property type="entry name" value="SARAF"/>
</dbReference>
<comment type="similarity">
    <text evidence="2">Belongs to the SARAF family.</text>
</comment>
<evidence type="ECO:0000256" key="10">
    <source>
        <dbReference type="ARBA" id="ARBA00022989"/>
    </source>
</evidence>
<dbReference type="Pfam" id="PF06682">
    <property type="entry name" value="SARAF"/>
    <property type="match status" value="1"/>
</dbReference>
<feature type="compositionally biased region" description="Polar residues" evidence="14">
    <location>
        <begin position="209"/>
        <end position="218"/>
    </location>
</feature>
<keyword evidence="5" id="KW-0109">Calcium transport</keyword>
<dbReference type="Proteomes" id="UP000033483">
    <property type="component" value="Unassembled WGS sequence"/>
</dbReference>
<proteinExistence type="inferred from homology"/>
<evidence type="ECO:0000256" key="2">
    <source>
        <dbReference type="ARBA" id="ARBA00006833"/>
    </source>
</evidence>
<evidence type="ECO:0000256" key="12">
    <source>
        <dbReference type="ARBA" id="ARBA00023136"/>
    </source>
</evidence>
<name>A0A0F4ZC33_9PEZI</name>
<dbReference type="PANTHER" id="PTHR15929:SF0">
    <property type="entry name" value="STORE-OPERATED CALCIUM ENTRY-ASSOCIATED REGULATORY FACTOR"/>
    <property type="match status" value="1"/>
</dbReference>
<sequence>MTTARRTSPIPQLKCLSSAALCALHPISVMRCTNQGASYTAEDIEWACSAALPDTLQLSETEVICEGYASPDDPFVLRGSCGVEYRVQLTPRGRAQHPDLARAETRRSALGVAVFVAFVVLVVVLARCTAANEHVQRGPRGFRPGWGGGGGWGGDGWGGPPGSRGFPKEDEGPWKPGFWTGAAAGAAAGYAAGRGREGRGYRGADTRESTGYGSTRRR</sequence>
<feature type="compositionally biased region" description="Gly residues" evidence="14">
    <location>
        <begin position="144"/>
        <end position="162"/>
    </location>
</feature>
<feature type="compositionally biased region" description="Basic and acidic residues" evidence="14">
    <location>
        <begin position="194"/>
        <end position="208"/>
    </location>
</feature>
<reference evidence="16 17" key="1">
    <citation type="submission" date="2015-03" db="EMBL/GenBank/DDBJ databases">
        <authorList>
            <person name="Radwan O."/>
            <person name="Al-Naeli F.A."/>
            <person name="Rendon G.A."/>
            <person name="Fields C."/>
        </authorList>
    </citation>
    <scope>NUCLEOTIDE SEQUENCE [LARGE SCALE GENOMIC DNA]</scope>
    <source>
        <strain evidence="16">CR-DP1</strain>
    </source>
</reference>
<comment type="subcellular location">
    <subcellularLocation>
        <location evidence="1">Endoplasmic reticulum membrane</location>
        <topology evidence="1">Single-pass type I membrane protein</topology>
    </subcellularLocation>
</comment>
<keyword evidence="7" id="KW-0732">Signal</keyword>
<evidence type="ECO:0000256" key="7">
    <source>
        <dbReference type="ARBA" id="ARBA00022729"/>
    </source>
</evidence>
<dbReference type="GO" id="GO:2001256">
    <property type="term" value="P:regulation of store-operated calcium entry"/>
    <property type="evidence" value="ECO:0007669"/>
    <property type="project" value="InterPro"/>
</dbReference>
<feature type="region of interest" description="Disordered" evidence="14">
    <location>
        <begin position="193"/>
        <end position="218"/>
    </location>
</feature>
<evidence type="ECO:0000256" key="9">
    <source>
        <dbReference type="ARBA" id="ARBA00022837"/>
    </source>
</evidence>
<keyword evidence="17" id="KW-1185">Reference proteome</keyword>
<keyword evidence="11" id="KW-0406">Ion transport</keyword>
<keyword evidence="10 15" id="KW-1133">Transmembrane helix</keyword>
<evidence type="ECO:0000313" key="17">
    <source>
        <dbReference type="Proteomes" id="UP000033483"/>
    </source>
</evidence>
<gene>
    <name evidence="16" type="ORF">TD95_003612</name>
</gene>